<evidence type="ECO:0000259" key="2">
    <source>
        <dbReference type="PROSITE" id="PS51462"/>
    </source>
</evidence>
<dbReference type="InterPro" id="IPR020084">
    <property type="entry name" value="NUDIX_hydrolase_CS"/>
</dbReference>
<evidence type="ECO:0000313" key="4">
    <source>
        <dbReference type="Proteomes" id="UP000177082"/>
    </source>
</evidence>
<dbReference type="InterPro" id="IPR000086">
    <property type="entry name" value="NUDIX_hydrolase_dom"/>
</dbReference>
<dbReference type="Gene3D" id="3.90.79.10">
    <property type="entry name" value="Nucleoside Triphosphate Pyrophosphohydrolase"/>
    <property type="match status" value="1"/>
</dbReference>
<keyword evidence="1" id="KW-0378">Hydrolase</keyword>
<dbReference type="EMBL" id="MGHF01000001">
    <property type="protein sequence ID" value="OGM65279.1"/>
    <property type="molecule type" value="Genomic_DNA"/>
</dbReference>
<dbReference type="SUPFAM" id="SSF55811">
    <property type="entry name" value="Nudix"/>
    <property type="match status" value="1"/>
</dbReference>
<dbReference type="Proteomes" id="UP000177082">
    <property type="component" value="Unassembled WGS sequence"/>
</dbReference>
<gene>
    <name evidence="3" type="ORF">A2961_01560</name>
</gene>
<protein>
    <recommendedName>
        <fullName evidence="2">Nudix hydrolase domain-containing protein</fullName>
    </recommendedName>
</protein>
<accession>A0A1F8BNR7</accession>
<feature type="domain" description="Nudix hydrolase" evidence="2">
    <location>
        <begin position="1"/>
        <end position="134"/>
    </location>
</feature>
<reference evidence="3 4" key="1">
    <citation type="journal article" date="2016" name="Nat. Commun.">
        <title>Thousands of microbial genomes shed light on interconnected biogeochemical processes in an aquifer system.</title>
        <authorList>
            <person name="Anantharaman K."/>
            <person name="Brown C.T."/>
            <person name="Hug L.A."/>
            <person name="Sharon I."/>
            <person name="Castelle C.J."/>
            <person name="Probst A.J."/>
            <person name="Thomas B.C."/>
            <person name="Singh A."/>
            <person name="Wilkins M.J."/>
            <person name="Karaoz U."/>
            <person name="Brodie E.L."/>
            <person name="Williams K.H."/>
            <person name="Hubbard S.S."/>
            <person name="Banfield J.F."/>
        </authorList>
    </citation>
    <scope>NUCLEOTIDE SEQUENCE [LARGE SCALE GENOMIC DNA]</scope>
</reference>
<name>A0A1F8BNR7_9BACT</name>
<dbReference type="PROSITE" id="PS51462">
    <property type="entry name" value="NUDIX"/>
    <property type="match status" value="1"/>
</dbReference>
<dbReference type="STRING" id="1802519.A2961_01560"/>
<dbReference type="AlphaFoldDB" id="A0A1F8BNR7"/>
<comment type="caution">
    <text evidence="3">The sequence shown here is derived from an EMBL/GenBank/DDBJ whole genome shotgun (WGS) entry which is preliminary data.</text>
</comment>
<evidence type="ECO:0000256" key="1">
    <source>
        <dbReference type="ARBA" id="ARBA00022801"/>
    </source>
</evidence>
<proteinExistence type="predicted"/>
<sequence length="163" mass="18627">MDQYTNVLLLNPSGTKIVLLKRFAGAKFAPNRWTGIGGHIGRGEDVTIAALRELFEETGISQNEVKNFRMVADFIYDSGPYWPRGYRIVYFDGIYTKEKLPDCSEGVLKWIPIGYLHRYDIIDDTRAVLKILKQKIFNKEVIKPLKGKFQVGEKGVTDQVIIE</sequence>
<dbReference type="Pfam" id="PF00293">
    <property type="entry name" value="NUDIX"/>
    <property type="match status" value="1"/>
</dbReference>
<dbReference type="PROSITE" id="PS00893">
    <property type="entry name" value="NUDIX_BOX"/>
    <property type="match status" value="1"/>
</dbReference>
<evidence type="ECO:0000313" key="3">
    <source>
        <dbReference type="EMBL" id="OGM65279.1"/>
    </source>
</evidence>
<dbReference type="InterPro" id="IPR015797">
    <property type="entry name" value="NUDIX_hydrolase-like_dom_sf"/>
</dbReference>
<dbReference type="GO" id="GO:0016787">
    <property type="term" value="F:hydrolase activity"/>
    <property type="evidence" value="ECO:0007669"/>
    <property type="project" value="UniProtKB-KW"/>
</dbReference>
<organism evidence="3 4">
    <name type="scientific">Candidatus Woesebacteria bacterium RIFCSPLOWO2_01_FULL_39_21</name>
    <dbReference type="NCBI Taxonomy" id="1802519"/>
    <lineage>
        <taxon>Bacteria</taxon>
        <taxon>Candidatus Woeseibacteriota</taxon>
    </lineage>
</organism>